<keyword evidence="2" id="KW-1185">Reference proteome</keyword>
<dbReference type="EMBL" id="JBHRSM010000009">
    <property type="protein sequence ID" value="MFC3085270.1"/>
    <property type="molecule type" value="Genomic_DNA"/>
</dbReference>
<dbReference type="Proteomes" id="UP001595445">
    <property type="component" value="Unassembled WGS sequence"/>
</dbReference>
<reference evidence="2" key="1">
    <citation type="journal article" date="2019" name="Int. J. Syst. Evol. Microbiol.">
        <title>The Global Catalogue of Microorganisms (GCM) 10K type strain sequencing project: providing services to taxonomists for standard genome sequencing and annotation.</title>
        <authorList>
            <consortium name="The Broad Institute Genomics Platform"/>
            <consortium name="The Broad Institute Genome Sequencing Center for Infectious Disease"/>
            <person name="Wu L."/>
            <person name="Ma J."/>
        </authorList>
    </citation>
    <scope>NUCLEOTIDE SEQUENCE [LARGE SCALE GENOMIC DNA]</scope>
    <source>
        <strain evidence="2">KCTC 62102</strain>
    </source>
</reference>
<evidence type="ECO:0000313" key="1">
    <source>
        <dbReference type="EMBL" id="MFC3085270.1"/>
    </source>
</evidence>
<accession>A0ABV7DS92</accession>
<name>A0ABV7DS92_9RHOB</name>
<comment type="caution">
    <text evidence="1">The sequence shown here is derived from an EMBL/GenBank/DDBJ whole genome shotgun (WGS) entry which is preliminary data.</text>
</comment>
<organism evidence="1 2">
    <name type="scientific">Tabrizicola soli</name>
    <dbReference type="NCBI Taxonomy" id="2185115"/>
    <lineage>
        <taxon>Bacteria</taxon>
        <taxon>Pseudomonadati</taxon>
        <taxon>Pseudomonadota</taxon>
        <taxon>Alphaproteobacteria</taxon>
        <taxon>Rhodobacterales</taxon>
        <taxon>Paracoccaceae</taxon>
        <taxon>Tabrizicola</taxon>
    </lineage>
</organism>
<gene>
    <name evidence="1" type="ORF">ACFOD6_04320</name>
</gene>
<protein>
    <submittedName>
        <fullName evidence="1">Uncharacterized protein</fullName>
    </submittedName>
</protein>
<proteinExistence type="predicted"/>
<sequence>MDPAAIEAFLAPLARHARKLKALEGLVFWGGAEGWEASPSEALEAEEIAFYAEGLLLDGFRMQWTLVAAADAPTLPDHLRLEFWQDESPAPPLPPGWVALDSARWG</sequence>
<dbReference type="RefSeq" id="WP_197646985.1">
    <property type="nucleotide sequence ID" value="NZ_JAEACP010000021.1"/>
</dbReference>
<evidence type="ECO:0000313" key="2">
    <source>
        <dbReference type="Proteomes" id="UP001595445"/>
    </source>
</evidence>